<dbReference type="AlphaFoldDB" id="A0AB36F6U5"/>
<proteinExistence type="predicted"/>
<sequence length="386" mass="43883">MESPNGNFIIKLTHLLENKRDGLIIIDGKWGTGKTFFIKNEFSRYYTHNAFYYISLLGVKTILDFKAKIIDCYYLKGIKSLQSGLETITAVGGISSGSPESTSVINGLLNSIGASVRENILSKLSGVFILDDIERITDNSLANEILTYCHSLYCESVTNNLDFIIISNTSSESELELHHKEKIISDSLHFNSTPEEILSMRLFEEKLSLLPAEDANIFREMAISYGIVNIRLLMRTLIISTPLYIYAAQHPEMAWNVSSKFILSSAFAYFTLLYSYNKTMDELNEGQKFYLPFPDEDADPLEMRLLSILNNYQITFDLKSYFSGYASFNDILEVVFSRNDPFDMINVVSSASPELNEVDEDVFFKTIVDVITKRLPCDLNTWLRTI</sequence>
<dbReference type="InterPro" id="IPR027417">
    <property type="entry name" value="P-loop_NTPase"/>
</dbReference>
<comment type="caution">
    <text evidence="2">The sequence shown here is derived from an EMBL/GenBank/DDBJ whole genome shotgun (WGS) entry which is preliminary data.</text>
</comment>
<name>A0AB36F6U5_ENTAS</name>
<reference evidence="2 3" key="1">
    <citation type="submission" date="2016-04" db="EMBL/GenBank/DDBJ databases">
        <authorList>
            <person name="Osei Sekyere J."/>
            <person name="Sivertsen A."/>
            <person name="Pedersen A.T."/>
            <person name="Sundsfjord A."/>
        </authorList>
    </citation>
    <scope>NUCLEOTIDE SEQUENCE [LARGE SCALE GENOMIC DNA]</scope>
    <source>
        <strain evidence="2 3">ST435:939705067</strain>
    </source>
</reference>
<gene>
    <name evidence="2" type="ORF">AN696_0225280</name>
</gene>
<dbReference type="Gene3D" id="3.40.50.300">
    <property type="entry name" value="P-loop containing nucleotide triphosphate hydrolases"/>
    <property type="match status" value="1"/>
</dbReference>
<dbReference type="RefSeq" id="WP_069683881.1">
    <property type="nucleotide sequence ID" value="NZ_LJEY02000229.1"/>
</dbReference>
<dbReference type="Proteomes" id="UP000050495">
    <property type="component" value="Unassembled WGS sequence"/>
</dbReference>
<evidence type="ECO:0000313" key="3">
    <source>
        <dbReference type="Proteomes" id="UP000050495"/>
    </source>
</evidence>
<feature type="domain" description="KAP NTPase" evidence="1">
    <location>
        <begin position="19"/>
        <end position="60"/>
    </location>
</feature>
<dbReference type="Pfam" id="PF07693">
    <property type="entry name" value="KAP_NTPase"/>
    <property type="match status" value="1"/>
</dbReference>
<evidence type="ECO:0000259" key="1">
    <source>
        <dbReference type="Pfam" id="PF07693"/>
    </source>
</evidence>
<protein>
    <recommendedName>
        <fullName evidence="1">KAP NTPase domain-containing protein</fullName>
    </recommendedName>
</protein>
<dbReference type="EMBL" id="LJEY02000229">
    <property type="protein sequence ID" value="OEH08845.1"/>
    <property type="molecule type" value="Genomic_DNA"/>
</dbReference>
<dbReference type="InterPro" id="IPR011646">
    <property type="entry name" value="KAP_P-loop"/>
</dbReference>
<feature type="non-terminal residue" evidence="2">
    <location>
        <position position="386"/>
    </location>
</feature>
<accession>A0AB36F6U5</accession>
<evidence type="ECO:0000313" key="2">
    <source>
        <dbReference type="EMBL" id="OEH08845.1"/>
    </source>
</evidence>
<organism evidence="2 3">
    <name type="scientific">Enterobacter asburiae</name>
    <dbReference type="NCBI Taxonomy" id="61645"/>
    <lineage>
        <taxon>Bacteria</taxon>
        <taxon>Pseudomonadati</taxon>
        <taxon>Pseudomonadota</taxon>
        <taxon>Gammaproteobacteria</taxon>
        <taxon>Enterobacterales</taxon>
        <taxon>Enterobacteriaceae</taxon>
        <taxon>Enterobacter</taxon>
        <taxon>Enterobacter cloacae complex</taxon>
    </lineage>
</organism>
<dbReference type="SUPFAM" id="SSF52540">
    <property type="entry name" value="P-loop containing nucleoside triphosphate hydrolases"/>
    <property type="match status" value="1"/>
</dbReference>